<evidence type="ECO:0000256" key="1">
    <source>
        <dbReference type="SAM" id="Coils"/>
    </source>
</evidence>
<feature type="transmembrane region" description="Helical" evidence="2">
    <location>
        <begin position="309"/>
        <end position="327"/>
    </location>
</feature>
<evidence type="ECO:0000256" key="2">
    <source>
        <dbReference type="SAM" id="Phobius"/>
    </source>
</evidence>
<proteinExistence type="predicted"/>
<evidence type="ECO:0000313" key="3">
    <source>
        <dbReference type="EMBL" id="PIL46789.1"/>
    </source>
</evidence>
<keyword evidence="2" id="KW-0472">Membrane</keyword>
<protein>
    <recommendedName>
        <fullName evidence="5">DUF3667 domain-containing protein</fullName>
    </recommendedName>
</protein>
<keyword evidence="1" id="KW-0175">Coiled coil</keyword>
<evidence type="ECO:0008006" key="5">
    <source>
        <dbReference type="Google" id="ProtNLM"/>
    </source>
</evidence>
<dbReference type="Proteomes" id="UP000230390">
    <property type="component" value="Unassembled WGS sequence"/>
</dbReference>
<feature type="coiled-coil region" evidence="1">
    <location>
        <begin position="143"/>
        <end position="177"/>
    </location>
</feature>
<dbReference type="AlphaFoldDB" id="A0A2G8TLC4"/>
<sequence>MQLEFEPAGALVTATLAAGEIEREGAAIAGKPAHGNCANCQTALTGSFCHACGQRDHVHRSLLHLGEEFLHGLLHFDTKAWHTLPLLVAKPGKLTRDYVQGKRTRYVSPLALFLFMVFFMFFVVSSLSNSTMNGVPAEVSGATAGLEKDIFKAKAKLAKAEAKLAAAREQGDNAGAAQADADKARSELGEEETALHAINAAIAGTEDVRAGATHVHKSETKVDTGHPKLDATIRQAIKNPEFTIYKIRNAASKFSFLLVPISLPFLWLMFFWKRGVTMYDHAVFALYSLSFMALLVVTLTLLQKTGMNSLVATLAFAVPPLHMFLQLRGAYSLGFGSTLWRTVALLCVSATVLVMYLLLILYLSVA</sequence>
<accession>A0A2G8TLC4</accession>
<dbReference type="OrthoDB" id="9111327at2"/>
<reference evidence="3 4" key="1">
    <citation type="submission" date="2017-10" db="EMBL/GenBank/DDBJ databases">
        <title>Massilia psychrophilum sp. nov., a novel purple-pigmented bacterium isolated from Tianshan glacier, Xinjiang Municipality, China.</title>
        <authorList>
            <person name="Wang H."/>
        </authorList>
    </citation>
    <scope>NUCLEOTIDE SEQUENCE [LARGE SCALE GENOMIC DNA]</scope>
    <source>
        <strain evidence="3 4">JCM 30074</strain>
    </source>
</reference>
<evidence type="ECO:0000313" key="4">
    <source>
        <dbReference type="Proteomes" id="UP000230390"/>
    </source>
</evidence>
<keyword evidence="2" id="KW-0812">Transmembrane</keyword>
<keyword evidence="4" id="KW-1185">Reference proteome</keyword>
<feature type="transmembrane region" description="Helical" evidence="2">
    <location>
        <begin position="339"/>
        <end position="363"/>
    </location>
</feature>
<dbReference type="Pfam" id="PF12412">
    <property type="entry name" value="DUF3667"/>
    <property type="match status" value="1"/>
</dbReference>
<comment type="caution">
    <text evidence="3">The sequence shown here is derived from an EMBL/GenBank/DDBJ whole genome shotgun (WGS) entry which is preliminary data.</text>
</comment>
<dbReference type="RefSeq" id="WP_099786591.1">
    <property type="nucleotide sequence ID" value="NZ_JBHLYV010000100.1"/>
</dbReference>
<dbReference type="InterPro" id="IPR022134">
    <property type="entry name" value="DUF3667"/>
</dbReference>
<feature type="transmembrane region" description="Helical" evidence="2">
    <location>
        <begin position="106"/>
        <end position="124"/>
    </location>
</feature>
<feature type="transmembrane region" description="Helical" evidence="2">
    <location>
        <begin position="254"/>
        <end position="272"/>
    </location>
</feature>
<organism evidence="3 4">
    <name type="scientific">Massilia eurypsychrophila</name>
    <dbReference type="NCBI Taxonomy" id="1485217"/>
    <lineage>
        <taxon>Bacteria</taxon>
        <taxon>Pseudomonadati</taxon>
        <taxon>Pseudomonadota</taxon>
        <taxon>Betaproteobacteria</taxon>
        <taxon>Burkholderiales</taxon>
        <taxon>Oxalobacteraceae</taxon>
        <taxon>Telluria group</taxon>
        <taxon>Massilia</taxon>
    </lineage>
</organism>
<keyword evidence="2" id="KW-1133">Transmembrane helix</keyword>
<feature type="transmembrane region" description="Helical" evidence="2">
    <location>
        <begin position="284"/>
        <end position="302"/>
    </location>
</feature>
<dbReference type="EMBL" id="PDOC01000001">
    <property type="protein sequence ID" value="PIL46789.1"/>
    <property type="molecule type" value="Genomic_DNA"/>
</dbReference>
<name>A0A2G8TLC4_9BURK</name>
<gene>
    <name evidence="3" type="ORF">CR105_01140</name>
</gene>